<proteinExistence type="predicted"/>
<dbReference type="RefSeq" id="WP_257530630.1">
    <property type="nucleotide sequence ID" value="NZ_JANKAS010000005.1"/>
</dbReference>
<dbReference type="Proteomes" id="UP001205748">
    <property type="component" value="Unassembled WGS sequence"/>
</dbReference>
<accession>A0AAE3HE38</accession>
<keyword evidence="5" id="KW-1185">Reference proteome</keyword>
<dbReference type="CDD" id="cd04586">
    <property type="entry name" value="CBS_pair_BON_assoc"/>
    <property type="match status" value="1"/>
</dbReference>
<gene>
    <name evidence="4" type="ORF">NSA47_07695</name>
</gene>
<dbReference type="PANTHER" id="PTHR43080">
    <property type="entry name" value="CBS DOMAIN-CONTAINING PROTEIN CBSX3, MITOCHONDRIAL"/>
    <property type="match status" value="1"/>
</dbReference>
<protein>
    <submittedName>
        <fullName evidence="4">CBS domain-containing protein</fullName>
    </submittedName>
</protein>
<reference evidence="4" key="1">
    <citation type="submission" date="2022-07" db="EMBL/GenBank/DDBJ databases">
        <title>Enhanced cultured diversity of the mouse gut microbiota enables custom-made synthetic communities.</title>
        <authorList>
            <person name="Afrizal A."/>
        </authorList>
    </citation>
    <scope>NUCLEOTIDE SEQUENCE</scope>
    <source>
        <strain evidence="4">DSM 28593</strain>
    </source>
</reference>
<dbReference type="Pfam" id="PF00571">
    <property type="entry name" value="CBS"/>
    <property type="match status" value="2"/>
</dbReference>
<dbReference type="InterPro" id="IPR000644">
    <property type="entry name" value="CBS_dom"/>
</dbReference>
<sequence>MYIKDIMIKDVITVKESDTVEKCAKLLSTHRLSGLPVLDEQGKVTGIITEGDLIKRAAKLKAPTYLQILGGIIYLDSPKDLMNEIKKTMGQLAKDVMTEKVITINPDKKIEDAATILVHEKIKRLPVIDEKGNLVGIVSRRDIMNHLFHTK</sequence>
<keyword evidence="1 2" id="KW-0129">CBS domain</keyword>
<name>A0AAE3HE38_9FIRM</name>
<dbReference type="SMART" id="SM00116">
    <property type="entry name" value="CBS"/>
    <property type="match status" value="2"/>
</dbReference>
<evidence type="ECO:0000313" key="4">
    <source>
        <dbReference type="EMBL" id="MCR1898866.1"/>
    </source>
</evidence>
<evidence type="ECO:0000259" key="3">
    <source>
        <dbReference type="PROSITE" id="PS51371"/>
    </source>
</evidence>
<organism evidence="4 5">
    <name type="scientific">Irregularibacter muris</name>
    <dbReference type="NCBI Taxonomy" id="1796619"/>
    <lineage>
        <taxon>Bacteria</taxon>
        <taxon>Bacillati</taxon>
        <taxon>Bacillota</taxon>
        <taxon>Clostridia</taxon>
        <taxon>Eubacteriales</taxon>
        <taxon>Eubacteriaceae</taxon>
        <taxon>Irregularibacter</taxon>
    </lineage>
</organism>
<dbReference type="InterPro" id="IPR046342">
    <property type="entry name" value="CBS_dom_sf"/>
</dbReference>
<evidence type="ECO:0000256" key="2">
    <source>
        <dbReference type="PROSITE-ProRule" id="PRU00703"/>
    </source>
</evidence>
<dbReference type="SUPFAM" id="SSF54631">
    <property type="entry name" value="CBS-domain pair"/>
    <property type="match status" value="1"/>
</dbReference>
<dbReference type="AlphaFoldDB" id="A0AAE3HE38"/>
<dbReference type="InterPro" id="IPR051257">
    <property type="entry name" value="Diverse_CBS-Domain"/>
</dbReference>
<evidence type="ECO:0000313" key="5">
    <source>
        <dbReference type="Proteomes" id="UP001205748"/>
    </source>
</evidence>
<feature type="domain" description="CBS" evidence="3">
    <location>
        <begin position="97"/>
        <end position="151"/>
    </location>
</feature>
<dbReference type="PANTHER" id="PTHR43080:SF2">
    <property type="entry name" value="CBS DOMAIN-CONTAINING PROTEIN"/>
    <property type="match status" value="1"/>
</dbReference>
<dbReference type="EMBL" id="JANKAS010000005">
    <property type="protein sequence ID" value="MCR1898866.1"/>
    <property type="molecule type" value="Genomic_DNA"/>
</dbReference>
<dbReference type="Gene3D" id="3.10.580.10">
    <property type="entry name" value="CBS-domain"/>
    <property type="match status" value="1"/>
</dbReference>
<comment type="caution">
    <text evidence="4">The sequence shown here is derived from an EMBL/GenBank/DDBJ whole genome shotgun (WGS) entry which is preliminary data.</text>
</comment>
<feature type="domain" description="CBS" evidence="3">
    <location>
        <begin position="7"/>
        <end position="64"/>
    </location>
</feature>
<evidence type="ECO:0000256" key="1">
    <source>
        <dbReference type="ARBA" id="ARBA00023122"/>
    </source>
</evidence>
<dbReference type="PROSITE" id="PS51371">
    <property type="entry name" value="CBS"/>
    <property type="match status" value="2"/>
</dbReference>